<dbReference type="SUPFAM" id="SSF51055">
    <property type="entry name" value="Carbohydrate binding domain"/>
    <property type="match status" value="1"/>
</dbReference>
<sequence length="142" mass="15986">MTRTQAKRFREMITRAAAKLTNAEALTSISLFEPWSGEKDYSIGDRVRDGGNLYRCYNAISANPTWLPSVTPAHWERVTVGEDGTVSNPITAAAGMRYFKDKYYLDGGKIYRCTRDDSGGEGTVMHYLPSQLVGIYFEEVRE</sequence>
<keyword evidence="1" id="KW-0378">Hydrolase</keyword>
<reference evidence="3" key="1">
    <citation type="journal article" date="2021" name="Proc. Natl. Acad. Sci. U.S.A.">
        <title>A Catalog of Tens of Thousands of Viruses from Human Metagenomes Reveals Hidden Associations with Chronic Diseases.</title>
        <authorList>
            <person name="Tisza M.J."/>
            <person name="Buck C.B."/>
        </authorList>
    </citation>
    <scope>NUCLEOTIDE SEQUENCE</scope>
    <source>
        <strain evidence="3">CtaMv1</strain>
    </source>
</reference>
<dbReference type="EMBL" id="BK015528">
    <property type="protein sequence ID" value="DAE11213.1"/>
    <property type="molecule type" value="Genomic_DNA"/>
</dbReference>
<dbReference type="GO" id="GO:0004553">
    <property type="term" value="F:hydrolase activity, hydrolyzing O-glycosyl compounds"/>
    <property type="evidence" value="ECO:0007669"/>
    <property type="project" value="InterPro"/>
</dbReference>
<dbReference type="Gene3D" id="2.10.10.90">
    <property type="match status" value="1"/>
</dbReference>
<evidence type="ECO:0000256" key="1">
    <source>
        <dbReference type="ARBA" id="ARBA00022801"/>
    </source>
</evidence>
<feature type="domain" description="Chitin-binding type-3" evidence="2">
    <location>
        <begin position="35"/>
        <end position="76"/>
    </location>
</feature>
<dbReference type="GO" id="GO:0005576">
    <property type="term" value="C:extracellular region"/>
    <property type="evidence" value="ECO:0007669"/>
    <property type="project" value="InterPro"/>
</dbReference>
<organism evidence="3">
    <name type="scientific">Myoviridae sp. ctaMv1</name>
    <dbReference type="NCBI Taxonomy" id="2825131"/>
    <lineage>
        <taxon>Viruses</taxon>
        <taxon>Duplodnaviria</taxon>
        <taxon>Heunggongvirae</taxon>
        <taxon>Uroviricota</taxon>
        <taxon>Caudoviricetes</taxon>
    </lineage>
</organism>
<protein>
    <submittedName>
        <fullName evidence="3">ChiA1-BD-binding domain protein</fullName>
    </submittedName>
</protein>
<evidence type="ECO:0000313" key="3">
    <source>
        <dbReference type="EMBL" id="DAE11213.1"/>
    </source>
</evidence>
<accession>A0A8S5PXP3</accession>
<dbReference type="InterPro" id="IPR036573">
    <property type="entry name" value="CBM_sf_5/12"/>
</dbReference>
<evidence type="ECO:0000259" key="2">
    <source>
        <dbReference type="Pfam" id="PF02839"/>
    </source>
</evidence>
<name>A0A8S5PXP3_9CAUD</name>
<proteinExistence type="predicted"/>
<dbReference type="GO" id="GO:0030246">
    <property type="term" value="F:carbohydrate binding"/>
    <property type="evidence" value="ECO:0007669"/>
    <property type="project" value="InterPro"/>
</dbReference>
<dbReference type="CDD" id="cd12214">
    <property type="entry name" value="ChiA1_BD"/>
    <property type="match status" value="1"/>
</dbReference>
<dbReference type="InterPro" id="IPR003610">
    <property type="entry name" value="CBM5/12"/>
</dbReference>
<dbReference type="Pfam" id="PF02839">
    <property type="entry name" value="CBM_5_12"/>
    <property type="match status" value="1"/>
</dbReference>
<dbReference type="GO" id="GO:0005975">
    <property type="term" value="P:carbohydrate metabolic process"/>
    <property type="evidence" value="ECO:0007669"/>
    <property type="project" value="InterPro"/>
</dbReference>